<dbReference type="InterPro" id="IPR051490">
    <property type="entry name" value="THEM6_lcsJ_thioesterase"/>
</dbReference>
<protein>
    <recommendedName>
        <fullName evidence="4">Thioesterase/thiol ester dehydrase-isomerase</fullName>
    </recommendedName>
</protein>
<gene>
    <name evidence="2" type="ORF">DM01DRAFT_1320104</name>
</gene>
<reference evidence="2 3" key="1">
    <citation type="submission" date="2016-07" db="EMBL/GenBank/DDBJ databases">
        <title>Pervasive Adenine N6-methylation of Active Genes in Fungi.</title>
        <authorList>
            <consortium name="DOE Joint Genome Institute"/>
            <person name="Mondo S.J."/>
            <person name="Dannebaum R.O."/>
            <person name="Kuo R.C."/>
            <person name="Labutti K."/>
            <person name="Haridas S."/>
            <person name="Kuo A."/>
            <person name="Salamov A."/>
            <person name="Ahrendt S.R."/>
            <person name="Lipzen A."/>
            <person name="Sullivan W."/>
            <person name="Andreopoulos W.B."/>
            <person name="Clum A."/>
            <person name="Lindquist E."/>
            <person name="Daum C."/>
            <person name="Ramamoorthy G.K."/>
            <person name="Gryganskyi A."/>
            <person name="Culley D."/>
            <person name="Magnuson J.K."/>
            <person name="James T.Y."/>
            <person name="O'Malley M.A."/>
            <person name="Stajich J.E."/>
            <person name="Spatafora J.W."/>
            <person name="Visel A."/>
            <person name="Grigoriev I.V."/>
        </authorList>
    </citation>
    <scope>NUCLEOTIDE SEQUENCE [LARGE SCALE GENOMIC DNA]</scope>
    <source>
        <strain evidence="2 3">NRRL 3301</strain>
    </source>
</reference>
<dbReference type="Proteomes" id="UP000242146">
    <property type="component" value="Unassembled WGS sequence"/>
</dbReference>
<keyword evidence="3" id="KW-1185">Reference proteome</keyword>
<comment type="similarity">
    <text evidence="1">Belongs to the lcsJ thioesterase family.</text>
</comment>
<dbReference type="Gene3D" id="3.10.129.10">
    <property type="entry name" value="Hotdog Thioesterase"/>
    <property type="match status" value="1"/>
</dbReference>
<evidence type="ECO:0000313" key="2">
    <source>
        <dbReference type="EMBL" id="ORX56972.1"/>
    </source>
</evidence>
<evidence type="ECO:0000313" key="3">
    <source>
        <dbReference type="Proteomes" id="UP000242146"/>
    </source>
</evidence>
<proteinExistence type="inferred from homology"/>
<dbReference type="PANTHER" id="PTHR12475:SF4">
    <property type="entry name" value="PROTEIN THEM6"/>
    <property type="match status" value="1"/>
</dbReference>
<evidence type="ECO:0008006" key="4">
    <source>
        <dbReference type="Google" id="ProtNLM"/>
    </source>
</evidence>
<dbReference type="EMBL" id="MCGT01000009">
    <property type="protein sequence ID" value="ORX56972.1"/>
    <property type="molecule type" value="Genomic_DNA"/>
</dbReference>
<name>A0A1X2GM73_9FUNG</name>
<dbReference type="OrthoDB" id="265761at2759"/>
<dbReference type="Pfam" id="PF13279">
    <property type="entry name" value="4HBT_2"/>
    <property type="match status" value="1"/>
</dbReference>
<dbReference type="CDD" id="cd00586">
    <property type="entry name" value="4HBT"/>
    <property type="match status" value="1"/>
</dbReference>
<organism evidence="2 3">
    <name type="scientific">Hesseltinella vesiculosa</name>
    <dbReference type="NCBI Taxonomy" id="101127"/>
    <lineage>
        <taxon>Eukaryota</taxon>
        <taxon>Fungi</taxon>
        <taxon>Fungi incertae sedis</taxon>
        <taxon>Mucoromycota</taxon>
        <taxon>Mucoromycotina</taxon>
        <taxon>Mucoromycetes</taxon>
        <taxon>Mucorales</taxon>
        <taxon>Cunninghamellaceae</taxon>
        <taxon>Hesseltinella</taxon>
    </lineage>
</organism>
<sequence>MPSKALIIGAPLFLLYFSHIKSLPLGYTLRSWLVLRSLVKKARKNQLCPEPLFSVTSLDHRCFFDDMDYNQHMNNSSYNKVLDFSRIQTLYTVFCKAMMEPEHNVFCHNAGVVTLFKKEIPPFQKYTVESRVFSWNEKWLFLEHRFIYKVAGQDQPVLACRALSKMVFKLRNGKTLSPDHVLRLCGHDLADPAIEQQRALHWTIADHFLSLNGLFDTTKIVPWHAKL</sequence>
<dbReference type="SUPFAM" id="SSF54637">
    <property type="entry name" value="Thioesterase/thiol ester dehydrase-isomerase"/>
    <property type="match status" value="1"/>
</dbReference>
<dbReference type="PANTHER" id="PTHR12475">
    <property type="match status" value="1"/>
</dbReference>
<dbReference type="InterPro" id="IPR029069">
    <property type="entry name" value="HotDog_dom_sf"/>
</dbReference>
<comment type="caution">
    <text evidence="2">The sequence shown here is derived from an EMBL/GenBank/DDBJ whole genome shotgun (WGS) entry which is preliminary data.</text>
</comment>
<dbReference type="AlphaFoldDB" id="A0A1X2GM73"/>
<evidence type="ECO:0000256" key="1">
    <source>
        <dbReference type="ARBA" id="ARBA00038476"/>
    </source>
</evidence>
<accession>A0A1X2GM73</accession>